<reference evidence="1 2" key="1">
    <citation type="submission" date="2024-06" db="EMBL/GenBank/DDBJ databases">
        <title>Sequencing the genomes of 1000 actinobacteria strains.</title>
        <authorList>
            <person name="Klenk H.-P."/>
        </authorList>
    </citation>
    <scope>NUCLEOTIDE SEQUENCE [LARGE SCALE GENOMIC DNA]</scope>
    <source>
        <strain evidence="1 2">DSM 44265</strain>
    </source>
</reference>
<accession>A0ABV2NZL6</accession>
<protein>
    <submittedName>
        <fullName evidence="1">Uncharacterized protein</fullName>
    </submittedName>
</protein>
<proteinExistence type="predicted"/>
<evidence type="ECO:0000313" key="2">
    <source>
        <dbReference type="Proteomes" id="UP001549139"/>
    </source>
</evidence>
<name>A0ABV2NZL6_9CORY</name>
<comment type="caution">
    <text evidence="1">The sequence shown here is derived from an EMBL/GenBank/DDBJ whole genome shotgun (WGS) entry which is preliminary data.</text>
</comment>
<keyword evidence="2" id="KW-1185">Reference proteome</keyword>
<dbReference type="Proteomes" id="UP001549139">
    <property type="component" value="Unassembled WGS sequence"/>
</dbReference>
<evidence type="ECO:0000313" key="1">
    <source>
        <dbReference type="EMBL" id="MET3944993.1"/>
    </source>
</evidence>
<sequence length="69" mass="8235">MKRYAVIKKLRAAARRRGLEFEEIRLTRHDAYRVGDTTKTLGRHNEIDDLAAREFFDQFQNELGKGWLR</sequence>
<dbReference type="EMBL" id="JBEPNZ010000001">
    <property type="protein sequence ID" value="MET3944993.1"/>
    <property type="molecule type" value="Genomic_DNA"/>
</dbReference>
<organism evidence="1 2">
    <name type="scientific">Corynebacterium mucifaciens</name>
    <dbReference type="NCBI Taxonomy" id="57171"/>
    <lineage>
        <taxon>Bacteria</taxon>
        <taxon>Bacillati</taxon>
        <taxon>Actinomycetota</taxon>
        <taxon>Actinomycetes</taxon>
        <taxon>Mycobacteriales</taxon>
        <taxon>Corynebacteriaceae</taxon>
        <taxon>Corynebacterium</taxon>
    </lineage>
</organism>
<gene>
    <name evidence="1" type="ORF">JOF50_001792</name>
</gene>